<feature type="region of interest" description="Disordered" evidence="1">
    <location>
        <begin position="323"/>
        <end position="379"/>
    </location>
</feature>
<keyword evidence="2" id="KW-0732">Signal</keyword>
<dbReference type="EMBL" id="JAIRAU010000001">
    <property type="protein sequence ID" value="MBZ5708552.1"/>
    <property type="molecule type" value="Genomic_DNA"/>
</dbReference>
<feature type="chain" id="PRO_5046661408" description="MYXO-CTERM domain-containing protein" evidence="2">
    <location>
        <begin position="27"/>
        <end position="413"/>
    </location>
</feature>
<evidence type="ECO:0000313" key="3">
    <source>
        <dbReference type="EMBL" id="MBZ5708552.1"/>
    </source>
</evidence>
<protein>
    <recommendedName>
        <fullName evidence="5">MYXO-CTERM domain-containing protein</fullName>
    </recommendedName>
</protein>
<evidence type="ECO:0000256" key="2">
    <source>
        <dbReference type="SAM" id="SignalP"/>
    </source>
</evidence>
<dbReference type="Proteomes" id="UP001139031">
    <property type="component" value="Unassembled WGS sequence"/>
</dbReference>
<gene>
    <name evidence="3" type="ORF">K7C98_04730</name>
</gene>
<sequence length="413" mass="43704">MRPVRLCTLGLPLVAAALLSPATARAGNGIHERTPVQWPGATACMTVIDRSVSPIVHFDYEIPFEDTMVTADEVADSRRHQFVAFCRNHTPQEPLPVWLAWKDVELAEAAGIADKTDYTDEEVLETNAIYKDCFVRVTADEARRPITFAEAAKGFDWDTTALAPGPYILQGYTWEPAFNIWSKRPGVVHVVDGPDLAAVPPAAALTNTEDLLFGEDTLMLQGCARALPGSTMTGYWSLTGQSGLEWHVFAEGVPLEGETIALPFKPPFEAVGQTVALRVDVVDPMQRSFSAFPRALVVILPGNGETTTGEDCSDTNNFIGMMSCGDDSSAGDSSGPDSSDGPEPTGSTGAAGSSTGSTTGETGDAATTTPIDGTSPGACGCHSGGLAGSWAWTGLVLLGLRRRRTRAFAPPRG</sequence>
<evidence type="ECO:0000256" key="1">
    <source>
        <dbReference type="SAM" id="MobiDB-lite"/>
    </source>
</evidence>
<feature type="compositionally biased region" description="Low complexity" evidence="1">
    <location>
        <begin position="323"/>
        <end position="369"/>
    </location>
</feature>
<name>A0ABS7TJZ2_9BACT</name>
<proteinExistence type="predicted"/>
<organism evidence="3 4">
    <name type="scientific">Nannocystis pusilla</name>
    <dbReference type="NCBI Taxonomy" id="889268"/>
    <lineage>
        <taxon>Bacteria</taxon>
        <taxon>Pseudomonadati</taxon>
        <taxon>Myxococcota</taxon>
        <taxon>Polyangia</taxon>
        <taxon>Nannocystales</taxon>
        <taxon>Nannocystaceae</taxon>
        <taxon>Nannocystis</taxon>
    </lineage>
</organism>
<keyword evidence="4" id="KW-1185">Reference proteome</keyword>
<accession>A0ABS7TJZ2</accession>
<feature type="signal peptide" evidence="2">
    <location>
        <begin position="1"/>
        <end position="26"/>
    </location>
</feature>
<comment type="caution">
    <text evidence="3">The sequence shown here is derived from an EMBL/GenBank/DDBJ whole genome shotgun (WGS) entry which is preliminary data.</text>
</comment>
<evidence type="ECO:0000313" key="4">
    <source>
        <dbReference type="Proteomes" id="UP001139031"/>
    </source>
</evidence>
<evidence type="ECO:0008006" key="5">
    <source>
        <dbReference type="Google" id="ProtNLM"/>
    </source>
</evidence>
<dbReference type="RefSeq" id="WP_224190299.1">
    <property type="nucleotide sequence ID" value="NZ_JAIRAU010000001.1"/>
</dbReference>
<reference evidence="3" key="1">
    <citation type="submission" date="2021-08" db="EMBL/GenBank/DDBJ databases">
        <authorList>
            <person name="Stevens D.C."/>
        </authorList>
    </citation>
    <scope>NUCLEOTIDE SEQUENCE</scope>
    <source>
        <strain evidence="3">DSM 53165</strain>
    </source>
</reference>